<protein>
    <submittedName>
        <fullName evidence="2">Uncharacterized protein</fullName>
    </submittedName>
</protein>
<feature type="signal peptide" evidence="1">
    <location>
        <begin position="1"/>
        <end position="24"/>
    </location>
</feature>
<evidence type="ECO:0000313" key="2">
    <source>
        <dbReference type="EMBL" id="CEK90899.1"/>
    </source>
</evidence>
<reference evidence="2" key="1">
    <citation type="submission" date="2014-12" db="EMBL/GenBank/DDBJ databases">
        <title>Insight into the proteome of Arion vulgaris.</title>
        <authorList>
            <person name="Aradska J."/>
            <person name="Bulat T."/>
            <person name="Smidak R."/>
            <person name="Sarate P."/>
            <person name="Gangsoo J."/>
            <person name="Sialana F."/>
            <person name="Bilban M."/>
            <person name="Lubec G."/>
        </authorList>
    </citation>
    <scope>NUCLEOTIDE SEQUENCE</scope>
    <source>
        <tissue evidence="2">Skin</tissue>
    </source>
</reference>
<sequence length="64" mass="7096">MKKARLIYICVLVLVLMFAEPSVSVEDSAVNSDNGVQHVEVKNEAEQQLFVDVAVGFVEIEFVV</sequence>
<dbReference type="EMBL" id="HACG01044034">
    <property type="protein sequence ID" value="CEK90899.1"/>
    <property type="molecule type" value="Transcribed_RNA"/>
</dbReference>
<proteinExistence type="predicted"/>
<dbReference type="AlphaFoldDB" id="A0A0B7BC36"/>
<gene>
    <name evidence="2" type="primary">ORF179762</name>
</gene>
<evidence type="ECO:0000256" key="1">
    <source>
        <dbReference type="SAM" id="SignalP"/>
    </source>
</evidence>
<accession>A0A0B7BC36</accession>
<name>A0A0B7BC36_9EUPU</name>
<feature type="chain" id="PRO_5002124649" evidence="1">
    <location>
        <begin position="25"/>
        <end position="64"/>
    </location>
</feature>
<organism evidence="2">
    <name type="scientific">Arion vulgaris</name>
    <dbReference type="NCBI Taxonomy" id="1028688"/>
    <lineage>
        <taxon>Eukaryota</taxon>
        <taxon>Metazoa</taxon>
        <taxon>Spiralia</taxon>
        <taxon>Lophotrochozoa</taxon>
        <taxon>Mollusca</taxon>
        <taxon>Gastropoda</taxon>
        <taxon>Heterobranchia</taxon>
        <taxon>Euthyneura</taxon>
        <taxon>Panpulmonata</taxon>
        <taxon>Eupulmonata</taxon>
        <taxon>Stylommatophora</taxon>
        <taxon>Helicina</taxon>
        <taxon>Arionoidea</taxon>
        <taxon>Arionidae</taxon>
        <taxon>Arion</taxon>
    </lineage>
</organism>
<keyword evidence="1" id="KW-0732">Signal</keyword>